<sequence length="854" mass="94573">MGRSAPDINIEPEHCPEAVIEWYHKASTGRSDVALKAKQHLLFLGWKLWYFDKTCKWEMRYTNTNGKTFASLKLACQSCIESGGCSLKQPSTAATTKSISSSQLQSKKRPRESQVTGEEDGVFSRKNPYLAAAPPATSNLSFPLQSMSQPTEYKEAMEEDDFFSFKHPSFAAPPADETSIFSSPMQSMNQPREYQETNEKDGGFSLQHPSPEAPQAAETSIFSFPFQSLLQPREYKETNEENGDFFLKHPSTAVPAAATSIPWSPLQPKEQPRESEETDEKGGCSLNQPSTATPAAALATTLISSPPLQSKETPRESQETDESTSNEDSDDSSTSDEDSEPSNPSFGKKAPVTMVSTSKENENQASQSESEVTNSAGSCERGKVLKLSVMEKNSESCNNRGKVLKTSMVDNNSEGFRKRGMVLKREGVREKYSLVSWLVKNQVLVPGTDVFCRGSNNVVKRGSLFSEGIVCDCCHVNFTVTGFEAHAGCTRHRPTTSILLEDGRSLLECQREAQSLHDQTGNHCVAEANSEANNDNVCGICGFGGDIVLCDRCPSSFHLSCLGLDRVPVGDWFCPTCCCKICYGPKCKEECADQTDNNILACVQCEQKFHSGCVKAIGGFGPTETESNANKKTWFCSVVCGNMFLCLKKLLGKPITIADNITWTLLKNNASSDYDYDGGKFTSNDFSLNKRKLNAALGVLYESFNPSIDAFSGRELIKDVVFSRDSKHNRLNFRGFYNVLLEKKGAVASVATIRIYGPKVAEIVFVATKEQYRKQGLCRLLMDELEKQLIRLGVGSFVLHSSEHAINTWTKSFGFNRMSGKEKCQFIDNTFLEFQNSIMCLKRLNRPIWPYIAR</sequence>
<evidence type="ECO:0000313" key="1">
    <source>
        <dbReference type="EMBL" id="CAJ2643899.1"/>
    </source>
</evidence>
<accession>A0ACB0JJU5</accession>
<gene>
    <name evidence="1" type="ORF">MILVUS5_LOCUS13045</name>
</gene>
<protein>
    <submittedName>
        <fullName evidence="1">Uncharacterized protein</fullName>
    </submittedName>
</protein>
<name>A0ACB0JJU5_TRIPR</name>
<comment type="caution">
    <text evidence="1">The sequence shown here is derived from an EMBL/GenBank/DDBJ whole genome shotgun (WGS) entry which is preliminary data.</text>
</comment>
<dbReference type="EMBL" id="CASHSV030000034">
    <property type="protein sequence ID" value="CAJ2643899.1"/>
    <property type="molecule type" value="Genomic_DNA"/>
</dbReference>
<reference evidence="1" key="1">
    <citation type="submission" date="2023-10" db="EMBL/GenBank/DDBJ databases">
        <authorList>
            <person name="Rodriguez Cubillos JULIANA M."/>
            <person name="De Vega J."/>
        </authorList>
    </citation>
    <scope>NUCLEOTIDE SEQUENCE</scope>
</reference>
<dbReference type="Proteomes" id="UP001177021">
    <property type="component" value="Unassembled WGS sequence"/>
</dbReference>
<proteinExistence type="predicted"/>
<keyword evidence="2" id="KW-1185">Reference proteome</keyword>
<organism evidence="1 2">
    <name type="scientific">Trifolium pratense</name>
    <name type="common">Red clover</name>
    <dbReference type="NCBI Taxonomy" id="57577"/>
    <lineage>
        <taxon>Eukaryota</taxon>
        <taxon>Viridiplantae</taxon>
        <taxon>Streptophyta</taxon>
        <taxon>Embryophyta</taxon>
        <taxon>Tracheophyta</taxon>
        <taxon>Spermatophyta</taxon>
        <taxon>Magnoliopsida</taxon>
        <taxon>eudicotyledons</taxon>
        <taxon>Gunneridae</taxon>
        <taxon>Pentapetalae</taxon>
        <taxon>rosids</taxon>
        <taxon>fabids</taxon>
        <taxon>Fabales</taxon>
        <taxon>Fabaceae</taxon>
        <taxon>Papilionoideae</taxon>
        <taxon>50 kb inversion clade</taxon>
        <taxon>NPAAA clade</taxon>
        <taxon>Hologalegina</taxon>
        <taxon>IRL clade</taxon>
        <taxon>Trifolieae</taxon>
        <taxon>Trifolium</taxon>
    </lineage>
</organism>
<evidence type="ECO:0000313" key="2">
    <source>
        <dbReference type="Proteomes" id="UP001177021"/>
    </source>
</evidence>